<reference evidence="11 13" key="1">
    <citation type="journal article" date="2014" name="BMC Genomics">
        <title>Genome sequence of Anopheles sinensis provides insight into genetics basis of mosquito competence for malaria parasites.</title>
        <authorList>
            <person name="Zhou D."/>
            <person name="Zhang D."/>
            <person name="Ding G."/>
            <person name="Shi L."/>
            <person name="Hou Q."/>
            <person name="Ye Y."/>
            <person name="Xu Y."/>
            <person name="Zhou H."/>
            <person name="Xiong C."/>
            <person name="Li S."/>
            <person name="Yu J."/>
            <person name="Hong S."/>
            <person name="Yu X."/>
            <person name="Zou P."/>
            <person name="Chen C."/>
            <person name="Chang X."/>
            <person name="Wang W."/>
            <person name="Lv Y."/>
            <person name="Sun Y."/>
            <person name="Ma L."/>
            <person name="Shen B."/>
            <person name="Zhu C."/>
        </authorList>
    </citation>
    <scope>NUCLEOTIDE SEQUENCE [LARGE SCALE GENOMIC DNA]</scope>
</reference>
<gene>
    <name evidence="11" type="ORF">ZHAS_00022291</name>
</gene>
<dbReference type="GO" id="GO:0048598">
    <property type="term" value="P:embryonic morphogenesis"/>
    <property type="evidence" value="ECO:0007669"/>
    <property type="project" value="UniProtKB-ARBA"/>
</dbReference>
<evidence type="ECO:0000256" key="2">
    <source>
        <dbReference type="ARBA" id="ARBA00022737"/>
    </source>
</evidence>
<dbReference type="InterPro" id="IPR013087">
    <property type="entry name" value="Znf_C2H2_type"/>
</dbReference>
<evidence type="ECO:0000256" key="8">
    <source>
        <dbReference type="SAM" id="MobiDB-lite"/>
    </source>
</evidence>
<evidence type="ECO:0000313" key="13">
    <source>
        <dbReference type="Proteomes" id="UP000030765"/>
    </source>
</evidence>
<keyword evidence="2" id="KW-0677">Repeat</keyword>
<dbReference type="FunFam" id="3.30.160.60:FF:000182">
    <property type="entry name" value="zinc finger protein 366"/>
    <property type="match status" value="1"/>
</dbReference>
<dbReference type="FunFam" id="3.30.160.60:FF:000100">
    <property type="entry name" value="Zinc finger 45-like"/>
    <property type="match status" value="1"/>
</dbReference>
<dbReference type="GO" id="GO:0000981">
    <property type="term" value="F:DNA-binding transcription factor activity, RNA polymerase II-specific"/>
    <property type="evidence" value="ECO:0007669"/>
    <property type="project" value="TreeGrafter"/>
</dbReference>
<accession>A0A084WUF7</accession>
<evidence type="ECO:0000256" key="4">
    <source>
        <dbReference type="ARBA" id="ARBA00022833"/>
    </source>
</evidence>
<dbReference type="FunFam" id="3.30.160.60:FF:000446">
    <property type="entry name" value="Zinc finger protein"/>
    <property type="match status" value="1"/>
</dbReference>
<keyword evidence="3 5" id="KW-0863">Zinc-finger</keyword>
<feature type="compositionally biased region" description="Basic and acidic residues" evidence="8">
    <location>
        <begin position="121"/>
        <end position="135"/>
    </location>
</feature>
<feature type="domain" description="C2H2-type" evidence="9">
    <location>
        <begin position="307"/>
        <end position="335"/>
    </location>
</feature>
<evidence type="ECO:0000256" key="5">
    <source>
        <dbReference type="PROSITE-ProRule" id="PRU00042"/>
    </source>
</evidence>
<evidence type="ECO:0000256" key="7">
    <source>
        <dbReference type="SAM" id="Coils"/>
    </source>
</evidence>
<dbReference type="InterPro" id="IPR036236">
    <property type="entry name" value="Znf_C2H2_sf"/>
</dbReference>
<dbReference type="Pfam" id="PF13894">
    <property type="entry name" value="zf-C2H2_4"/>
    <property type="match status" value="1"/>
</dbReference>
<dbReference type="Pfam" id="PF07776">
    <property type="entry name" value="zf-AD"/>
    <property type="match status" value="1"/>
</dbReference>
<evidence type="ECO:0000313" key="12">
    <source>
        <dbReference type="EnsemblMetazoa" id="ASIC022291-PA"/>
    </source>
</evidence>
<dbReference type="GO" id="GO:0008270">
    <property type="term" value="F:zinc ion binding"/>
    <property type="evidence" value="ECO:0007669"/>
    <property type="project" value="UniProtKB-UniRule"/>
</dbReference>
<evidence type="ECO:0000259" key="10">
    <source>
        <dbReference type="PROSITE" id="PS51915"/>
    </source>
</evidence>
<feature type="domain" description="C2H2-type" evidence="9">
    <location>
        <begin position="364"/>
        <end position="391"/>
    </location>
</feature>
<dbReference type="SUPFAM" id="SSF57667">
    <property type="entry name" value="beta-beta-alpha zinc fingers"/>
    <property type="match status" value="3"/>
</dbReference>
<feature type="binding site" evidence="6">
    <location>
        <position position="36"/>
    </location>
    <ligand>
        <name>Zn(2+)</name>
        <dbReference type="ChEBI" id="CHEBI:29105"/>
    </ligand>
</feature>
<evidence type="ECO:0000256" key="1">
    <source>
        <dbReference type="ARBA" id="ARBA00022723"/>
    </source>
</evidence>
<feature type="domain" description="C2H2-type" evidence="9">
    <location>
        <begin position="336"/>
        <end position="363"/>
    </location>
</feature>
<dbReference type="EMBL" id="ATLV01027083">
    <property type="status" value="NOT_ANNOTATED_CDS"/>
    <property type="molecule type" value="Genomic_DNA"/>
</dbReference>
<sequence length="489" mass="55920">MATLTSEQTIADEVGDQVDEQSNRLQFYADNFDRLCRLCLSTDQLVAIYSNVQGRNVYYVRNFVKFALDLLAVKINKHDKLPNFVCQRCERSLCIIFKFKQKCDRSLAILQRVQESMSKQKKVDAPEADDQEKPKLQRKRKRRAVSKLVNCEEILKQLPAGINVGKVGKNGGVTVADKCTVEQEPNMIIVEQTASISYFESGIEPALDQNEPEDPIHVGEQNIGVSSEQDHGNEQLDPGAIPEEEQKIAPPKIEEEQLLELLEIDHHELETEKNKSNGRRRAVCPICGAMVNNVKSHLVVHSNVRPHQCDRCPKSFTTRNKLQSHTNSVHLRKRDFKCDVCGKAFLEKNNLKGHMRIHSGERNYTCDICGKSFLFAGTLRCHKLTHTQEKNHECQICGKLFLMRTTLNKHLNVHTDERPHKCDLCEKRFRTSTHKVVHMRTHTGEKPLGCYICEMSFAHHKARSVHMKTKHPEDLVKLGLIDDRGHLKV</sequence>
<dbReference type="Gene3D" id="3.30.160.60">
    <property type="entry name" value="Classic Zinc Finger"/>
    <property type="match status" value="6"/>
</dbReference>
<dbReference type="EMBL" id="KE525423">
    <property type="protein sequence ID" value="KFB53851.1"/>
    <property type="molecule type" value="Genomic_DNA"/>
</dbReference>
<dbReference type="Pfam" id="PF00096">
    <property type="entry name" value="zf-C2H2"/>
    <property type="match status" value="1"/>
</dbReference>
<keyword evidence="1 6" id="KW-0479">Metal-binding</keyword>
<keyword evidence="13" id="KW-1185">Reference proteome</keyword>
<dbReference type="InterPro" id="IPR012934">
    <property type="entry name" value="Znf_AD"/>
</dbReference>
<dbReference type="VEuPathDB" id="VectorBase:ASIC022291"/>
<dbReference type="SUPFAM" id="SSF57716">
    <property type="entry name" value="Glucocorticoid receptor-like (DNA-binding domain)"/>
    <property type="match status" value="1"/>
</dbReference>
<dbReference type="OMA" id="RCHKLTH"/>
<dbReference type="EnsemblMetazoa" id="ASIC022291-RA">
    <property type="protein sequence ID" value="ASIC022291-PA"/>
    <property type="gene ID" value="ASIC022291"/>
</dbReference>
<proteinExistence type="predicted"/>
<organism evidence="11">
    <name type="scientific">Anopheles sinensis</name>
    <name type="common">Mosquito</name>
    <dbReference type="NCBI Taxonomy" id="74873"/>
    <lineage>
        <taxon>Eukaryota</taxon>
        <taxon>Metazoa</taxon>
        <taxon>Ecdysozoa</taxon>
        <taxon>Arthropoda</taxon>
        <taxon>Hexapoda</taxon>
        <taxon>Insecta</taxon>
        <taxon>Pterygota</taxon>
        <taxon>Neoptera</taxon>
        <taxon>Endopterygota</taxon>
        <taxon>Diptera</taxon>
        <taxon>Nematocera</taxon>
        <taxon>Culicoidea</taxon>
        <taxon>Culicidae</taxon>
        <taxon>Anophelinae</taxon>
        <taxon>Anopheles</taxon>
    </lineage>
</organism>
<feature type="binding site" evidence="6">
    <location>
        <position position="89"/>
    </location>
    <ligand>
        <name>Zn(2+)</name>
        <dbReference type="ChEBI" id="CHEBI:29105"/>
    </ligand>
</feature>
<dbReference type="InterPro" id="IPR050717">
    <property type="entry name" value="C2H2-ZF_Transcription_Reg"/>
</dbReference>
<feature type="binding site" evidence="6">
    <location>
        <position position="39"/>
    </location>
    <ligand>
        <name>Zn(2+)</name>
        <dbReference type="ChEBI" id="CHEBI:29105"/>
    </ligand>
</feature>
<name>A0A084WUF7_ANOSI</name>
<evidence type="ECO:0000259" key="9">
    <source>
        <dbReference type="PROSITE" id="PS50157"/>
    </source>
</evidence>
<dbReference type="PANTHER" id="PTHR14196">
    <property type="entry name" value="ODD-SKIPPED - RELATED"/>
    <property type="match status" value="1"/>
</dbReference>
<dbReference type="FunFam" id="3.30.160.60:FF:000624">
    <property type="entry name" value="zinc finger protein 697"/>
    <property type="match status" value="1"/>
</dbReference>
<evidence type="ECO:0000313" key="11">
    <source>
        <dbReference type="EMBL" id="KFB53851.1"/>
    </source>
</evidence>
<dbReference type="OrthoDB" id="6077919at2759"/>
<dbReference type="SMART" id="SM00355">
    <property type="entry name" value="ZnF_C2H2"/>
    <property type="match status" value="7"/>
</dbReference>
<evidence type="ECO:0000256" key="3">
    <source>
        <dbReference type="ARBA" id="ARBA00022771"/>
    </source>
</evidence>
<protein>
    <submittedName>
        <fullName evidence="11 12">Uncharacterized protein</fullName>
    </submittedName>
</protein>
<dbReference type="PROSITE" id="PS50157">
    <property type="entry name" value="ZINC_FINGER_C2H2_2"/>
    <property type="match status" value="5"/>
</dbReference>
<dbReference type="GO" id="GO:0005634">
    <property type="term" value="C:nucleus"/>
    <property type="evidence" value="ECO:0007669"/>
    <property type="project" value="InterPro"/>
</dbReference>
<dbReference type="Gene3D" id="3.40.1800.20">
    <property type="match status" value="1"/>
</dbReference>
<dbReference type="SMART" id="SM00868">
    <property type="entry name" value="zf-AD"/>
    <property type="match status" value="1"/>
</dbReference>
<dbReference type="PROSITE" id="PS00028">
    <property type="entry name" value="ZINC_FINGER_C2H2_1"/>
    <property type="match status" value="6"/>
</dbReference>
<dbReference type="PANTHER" id="PTHR14196:SF12">
    <property type="entry name" value="ZINC FINGER PROTEIN 208-LIKE"/>
    <property type="match status" value="1"/>
</dbReference>
<dbReference type="Proteomes" id="UP000030765">
    <property type="component" value="Unassembled WGS sequence"/>
</dbReference>
<feature type="domain" description="ZAD" evidence="10">
    <location>
        <begin position="34"/>
        <end position="113"/>
    </location>
</feature>
<keyword evidence="4 6" id="KW-0862">Zinc</keyword>
<dbReference type="STRING" id="74873.A0A084WUF7"/>
<evidence type="ECO:0000256" key="6">
    <source>
        <dbReference type="PROSITE-ProRule" id="PRU01263"/>
    </source>
</evidence>
<feature type="region of interest" description="Disordered" evidence="8">
    <location>
        <begin position="120"/>
        <end position="143"/>
    </location>
</feature>
<dbReference type="GO" id="GO:0000977">
    <property type="term" value="F:RNA polymerase II transcription regulatory region sequence-specific DNA binding"/>
    <property type="evidence" value="ECO:0007669"/>
    <property type="project" value="TreeGrafter"/>
</dbReference>
<dbReference type="GO" id="GO:0048729">
    <property type="term" value="P:tissue morphogenesis"/>
    <property type="evidence" value="ECO:0007669"/>
    <property type="project" value="UniProtKB-ARBA"/>
</dbReference>
<feature type="domain" description="C2H2-type" evidence="9">
    <location>
        <begin position="420"/>
        <end position="447"/>
    </location>
</feature>
<dbReference type="VEuPathDB" id="VectorBase:ASIS002932"/>
<dbReference type="AlphaFoldDB" id="A0A084WUF7"/>
<feature type="binding site" evidence="6">
    <location>
        <position position="86"/>
    </location>
    <ligand>
        <name>Zn(2+)</name>
        <dbReference type="ChEBI" id="CHEBI:29105"/>
    </ligand>
</feature>
<feature type="domain" description="C2H2-type" evidence="9">
    <location>
        <begin position="392"/>
        <end position="419"/>
    </location>
</feature>
<keyword evidence="7" id="KW-0175">Coiled coil</keyword>
<feature type="coiled-coil region" evidence="7">
    <location>
        <begin position="252"/>
        <end position="279"/>
    </location>
</feature>
<reference evidence="12" key="2">
    <citation type="submission" date="2020-05" db="UniProtKB">
        <authorList>
            <consortium name="EnsemblMetazoa"/>
        </authorList>
    </citation>
    <scope>IDENTIFICATION</scope>
</reference>
<dbReference type="PROSITE" id="PS51915">
    <property type="entry name" value="ZAD"/>
    <property type="match status" value="1"/>
</dbReference>